<evidence type="ECO:0000259" key="10">
    <source>
        <dbReference type="PROSITE" id="PS50026"/>
    </source>
</evidence>
<keyword evidence="12" id="KW-1185">Reference proteome</keyword>
<comment type="catalytic activity">
    <reaction evidence="7">
        <text>(6R)-5,10-methenyltetrahydrofolate + H2O = (6R)-10-formyltetrahydrofolate + H(+)</text>
        <dbReference type="Rhea" id="RHEA:23700"/>
        <dbReference type="ChEBI" id="CHEBI:15377"/>
        <dbReference type="ChEBI" id="CHEBI:15378"/>
        <dbReference type="ChEBI" id="CHEBI:57455"/>
        <dbReference type="ChEBI" id="CHEBI:195366"/>
        <dbReference type="EC" id="3.5.4.9"/>
    </reaction>
</comment>
<dbReference type="Ensembl" id="ENSNFUT00015040053.1">
    <property type="protein sequence ID" value="ENSNFUP00015038356.1"/>
    <property type="gene ID" value="ENSNFUG00015018517.1"/>
</dbReference>
<keyword evidence="3" id="KW-0554">One-carbon metabolism</keyword>
<keyword evidence="5" id="KW-0560">Oxidoreductase</keyword>
<dbReference type="SUPFAM" id="SSF51735">
    <property type="entry name" value="NAD(P)-binding Rossmann-fold domains"/>
    <property type="match status" value="1"/>
</dbReference>
<reference evidence="11" key="3">
    <citation type="submission" date="2025-09" db="UniProtKB">
        <authorList>
            <consortium name="Ensembl"/>
        </authorList>
    </citation>
    <scope>IDENTIFICATION</scope>
</reference>
<name>A0A8C6P4P9_NOTFU</name>
<organism evidence="11 12">
    <name type="scientific">Nothobranchius furzeri</name>
    <name type="common">Turquoise killifish</name>
    <dbReference type="NCBI Taxonomy" id="105023"/>
    <lineage>
        <taxon>Eukaryota</taxon>
        <taxon>Metazoa</taxon>
        <taxon>Chordata</taxon>
        <taxon>Craniata</taxon>
        <taxon>Vertebrata</taxon>
        <taxon>Euteleostomi</taxon>
        <taxon>Actinopterygii</taxon>
        <taxon>Neopterygii</taxon>
        <taxon>Teleostei</taxon>
        <taxon>Neoteleostei</taxon>
        <taxon>Acanthomorphata</taxon>
        <taxon>Ovalentaria</taxon>
        <taxon>Atherinomorphae</taxon>
        <taxon>Cyprinodontiformes</taxon>
        <taxon>Nothobranchiidae</taxon>
        <taxon>Nothobranchius</taxon>
    </lineage>
</organism>
<feature type="disulfide bond" evidence="8">
    <location>
        <begin position="347"/>
        <end position="364"/>
    </location>
</feature>
<evidence type="ECO:0000256" key="8">
    <source>
        <dbReference type="PROSITE-ProRule" id="PRU00076"/>
    </source>
</evidence>
<dbReference type="PRINTS" id="PR00085">
    <property type="entry name" value="THFDHDRGNASE"/>
</dbReference>
<feature type="transmembrane region" description="Helical" evidence="9">
    <location>
        <begin position="391"/>
        <end position="413"/>
    </location>
</feature>
<protein>
    <recommendedName>
        <fullName evidence="2">methenyltetrahydrofolate cyclohydrolase</fullName>
        <ecNumber evidence="2">3.5.4.9</ecNumber>
    </recommendedName>
</protein>
<dbReference type="PANTHER" id="PTHR48099:SF7">
    <property type="entry name" value="BIFUNCTIONAL METHYLENETETRAHYDROFOLATE DEHYDROGENASE_CYCLOHYDROLASE 2, MITOCHONDRIAL"/>
    <property type="match status" value="1"/>
</dbReference>
<dbReference type="InterPro" id="IPR020630">
    <property type="entry name" value="THF_DH/CycHdrlase_cat_dom"/>
</dbReference>
<dbReference type="GeneTree" id="ENSGT00940000166353"/>
<dbReference type="GO" id="GO:0005739">
    <property type="term" value="C:mitochondrion"/>
    <property type="evidence" value="ECO:0007669"/>
    <property type="project" value="TreeGrafter"/>
</dbReference>
<dbReference type="EC" id="3.5.4.9" evidence="2"/>
<keyword evidence="4" id="KW-0378">Hydrolase</keyword>
<evidence type="ECO:0000256" key="3">
    <source>
        <dbReference type="ARBA" id="ARBA00022563"/>
    </source>
</evidence>
<reference evidence="11" key="1">
    <citation type="submission" date="2014-08" db="EMBL/GenBank/DDBJ databases">
        <authorList>
            <person name="Senf B."/>
            <person name="Petzold A."/>
            <person name="Downie B.R."/>
            <person name="Koch P."/>
            <person name="Platzer M."/>
        </authorList>
    </citation>
    <scope>NUCLEOTIDE SEQUENCE [LARGE SCALE GENOMIC DNA]</scope>
    <source>
        <strain evidence="11">GRZ</strain>
    </source>
</reference>
<feature type="domain" description="EGF-like" evidence="10">
    <location>
        <begin position="335"/>
        <end position="376"/>
    </location>
</feature>
<dbReference type="GO" id="GO:0004488">
    <property type="term" value="F:methylenetetrahydrofolate dehydrogenase (NADP+) activity"/>
    <property type="evidence" value="ECO:0007669"/>
    <property type="project" value="InterPro"/>
</dbReference>
<dbReference type="InterPro" id="IPR020867">
    <property type="entry name" value="THF_DH/CycHdrlase_CS"/>
</dbReference>
<dbReference type="PROSITE" id="PS00022">
    <property type="entry name" value="EGF_1"/>
    <property type="match status" value="1"/>
</dbReference>
<dbReference type="PROSITE" id="PS00766">
    <property type="entry name" value="THF_DHG_CYH_1"/>
    <property type="match status" value="1"/>
</dbReference>
<dbReference type="Pfam" id="PF02882">
    <property type="entry name" value="THF_DHG_CYH_C"/>
    <property type="match status" value="1"/>
</dbReference>
<evidence type="ECO:0000313" key="11">
    <source>
        <dbReference type="Ensembl" id="ENSNFUP00015038356.1"/>
    </source>
</evidence>
<evidence type="ECO:0000256" key="7">
    <source>
        <dbReference type="ARBA" id="ARBA00036357"/>
    </source>
</evidence>
<dbReference type="FunFam" id="3.40.50.10860:FF:000005">
    <property type="entry name" value="C-1-tetrahydrofolate synthase, cytoplasmic, putative"/>
    <property type="match status" value="1"/>
</dbReference>
<evidence type="ECO:0000256" key="2">
    <source>
        <dbReference type="ARBA" id="ARBA00012776"/>
    </source>
</evidence>
<dbReference type="SUPFAM" id="SSF53223">
    <property type="entry name" value="Aminoacid dehydrogenase-like, N-terminal domain"/>
    <property type="match status" value="1"/>
</dbReference>
<comment type="caution">
    <text evidence="8">Lacks conserved residue(s) required for the propagation of feature annotation.</text>
</comment>
<keyword evidence="6" id="KW-0511">Multifunctional enzyme</keyword>
<accession>A0A8C6P4P9</accession>
<evidence type="ECO:0000313" key="12">
    <source>
        <dbReference type="Proteomes" id="UP000694548"/>
    </source>
</evidence>
<dbReference type="SUPFAM" id="SSF57196">
    <property type="entry name" value="EGF/Laminin"/>
    <property type="match status" value="1"/>
</dbReference>
<proteinExistence type="predicted"/>
<reference evidence="11" key="2">
    <citation type="submission" date="2025-08" db="UniProtKB">
        <authorList>
            <consortium name="Ensembl"/>
        </authorList>
    </citation>
    <scope>IDENTIFICATION</scope>
</reference>
<dbReference type="GO" id="GO:0004477">
    <property type="term" value="F:methenyltetrahydrofolate cyclohydrolase activity"/>
    <property type="evidence" value="ECO:0007669"/>
    <property type="project" value="UniProtKB-EC"/>
</dbReference>
<dbReference type="InterPro" id="IPR020631">
    <property type="entry name" value="THF_DH/CycHdrlase_NAD-bd_dom"/>
</dbReference>
<dbReference type="GO" id="GO:0035999">
    <property type="term" value="P:tetrahydrofolate interconversion"/>
    <property type="evidence" value="ECO:0007669"/>
    <property type="project" value="TreeGrafter"/>
</dbReference>
<evidence type="ECO:0000256" key="6">
    <source>
        <dbReference type="ARBA" id="ARBA00023268"/>
    </source>
</evidence>
<dbReference type="PANTHER" id="PTHR48099">
    <property type="entry name" value="C-1-TETRAHYDROFOLATE SYNTHASE, CYTOPLASMIC-RELATED"/>
    <property type="match status" value="1"/>
</dbReference>
<evidence type="ECO:0000256" key="1">
    <source>
        <dbReference type="ARBA" id="ARBA00011738"/>
    </source>
</evidence>
<keyword evidence="9" id="KW-1133">Transmembrane helix</keyword>
<evidence type="ECO:0000256" key="4">
    <source>
        <dbReference type="ARBA" id="ARBA00022801"/>
    </source>
</evidence>
<evidence type="ECO:0000256" key="9">
    <source>
        <dbReference type="SAM" id="Phobius"/>
    </source>
</evidence>
<dbReference type="Pfam" id="PF00763">
    <property type="entry name" value="THF_DHG_CYH"/>
    <property type="match status" value="1"/>
</dbReference>
<dbReference type="Gene3D" id="2.10.25.10">
    <property type="entry name" value="Laminin"/>
    <property type="match status" value="1"/>
</dbReference>
<keyword evidence="9" id="KW-0472">Membrane</keyword>
<dbReference type="InterPro" id="IPR000742">
    <property type="entry name" value="EGF"/>
</dbReference>
<keyword evidence="9" id="KW-0812">Transmembrane</keyword>
<dbReference type="Gene3D" id="3.40.50.720">
    <property type="entry name" value="NAD(P)-binding Rossmann-like Domain"/>
    <property type="match status" value="1"/>
</dbReference>
<dbReference type="InterPro" id="IPR000672">
    <property type="entry name" value="THF_DH/CycHdrlase"/>
</dbReference>
<dbReference type="AlphaFoldDB" id="A0A8C6P4P9"/>
<feature type="disulfide bond" evidence="8">
    <location>
        <begin position="366"/>
        <end position="375"/>
    </location>
</feature>
<dbReference type="PROSITE" id="PS50026">
    <property type="entry name" value="EGF_3"/>
    <property type="match status" value="1"/>
</dbReference>
<sequence length="433" mass="47488">MAASVTPLRSSFRICGSLTAHHHRCPTKLRTRGKHEAQRRPLHVSAWRCAAVVISGTELARQIHRETQRDVEELVAQGNPRPHLGVVLVGDDPASRAYVRNKTRAASILGISSDTVVRPGSVSQEELLELIDKMNRDWRVSGLLVQLPLPDHINERAVCNAIAPEKDVDGFHIVNIGKLCLDQRSMVPATPAAVWEIIKRAGIETVGKNVLVAGRSKNVGMPIAMLLHTDRHHERPGEQLSDWLWGPGARYISSAASAEGVEVKVSHRGDEMLTQRQTDVEKAILTTAALLLLTRAGQSASLTGSSVTSAAPPVTNSSLTMFLNSTEEPPKVMHSHRGCGSNYSSYCMNGGECMHPQDNNRPFCNCKESFSGIRCEHDVIKTYMLDNIEPMIGIIFGAFMVLVFLAILLYCFAYKRCTHSTPLIKPAPSENSV</sequence>
<dbReference type="Proteomes" id="UP000694548">
    <property type="component" value="Chromosome sgr18"/>
</dbReference>
<dbReference type="InterPro" id="IPR036291">
    <property type="entry name" value="NAD(P)-bd_dom_sf"/>
</dbReference>
<dbReference type="InterPro" id="IPR046346">
    <property type="entry name" value="Aminoacid_DH-like_N_sf"/>
</dbReference>
<keyword evidence="8" id="KW-1015">Disulfide bond</keyword>
<comment type="subunit">
    <text evidence="1">Homodimer.</text>
</comment>
<dbReference type="GO" id="GO:0004487">
    <property type="term" value="F:methylenetetrahydrofolate dehydrogenase (NAD+) activity"/>
    <property type="evidence" value="ECO:0007669"/>
    <property type="project" value="TreeGrafter"/>
</dbReference>
<keyword evidence="8" id="KW-0245">EGF-like domain</keyword>
<dbReference type="Gene3D" id="3.40.50.10860">
    <property type="entry name" value="Leucine Dehydrogenase, chain A, domain 1"/>
    <property type="match status" value="1"/>
</dbReference>
<evidence type="ECO:0000256" key="5">
    <source>
        <dbReference type="ARBA" id="ARBA00023002"/>
    </source>
</evidence>